<protein>
    <submittedName>
        <fullName evidence="2">EsV-1-213</fullName>
    </submittedName>
</protein>
<dbReference type="AlphaFoldDB" id="D8LP31"/>
<dbReference type="SUPFAM" id="SSF56349">
    <property type="entry name" value="DNA breaking-rejoining enzymes"/>
    <property type="match status" value="1"/>
</dbReference>
<dbReference type="EMBL" id="FN648730">
    <property type="protein sequence ID" value="CBN80302.1"/>
    <property type="molecule type" value="Genomic_DNA"/>
</dbReference>
<dbReference type="GO" id="GO:0015074">
    <property type="term" value="P:DNA integration"/>
    <property type="evidence" value="ECO:0007669"/>
    <property type="project" value="InterPro"/>
</dbReference>
<reference evidence="2 3" key="1">
    <citation type="journal article" date="2010" name="Nature">
        <title>The Ectocarpus genome and the independent evolution of multicellularity in brown algae.</title>
        <authorList>
            <person name="Cock J.M."/>
            <person name="Sterck L."/>
            <person name="Rouze P."/>
            <person name="Scornet D."/>
            <person name="Allen A.E."/>
            <person name="Amoutzias G."/>
            <person name="Anthouard V."/>
            <person name="Artiguenave F."/>
            <person name="Aury J.M."/>
            <person name="Badger J.H."/>
            <person name="Beszteri B."/>
            <person name="Billiau K."/>
            <person name="Bonnet E."/>
            <person name="Bothwell J.H."/>
            <person name="Bowler C."/>
            <person name="Boyen C."/>
            <person name="Brownlee C."/>
            <person name="Carrano C.J."/>
            <person name="Charrier B."/>
            <person name="Cho G.Y."/>
            <person name="Coelho S.M."/>
            <person name="Collen J."/>
            <person name="Corre E."/>
            <person name="Da Silva C."/>
            <person name="Delage L."/>
            <person name="Delaroque N."/>
            <person name="Dittami S.M."/>
            <person name="Doulbeau S."/>
            <person name="Elias M."/>
            <person name="Farnham G."/>
            <person name="Gachon C.M."/>
            <person name="Gschloessl B."/>
            <person name="Heesch S."/>
            <person name="Jabbari K."/>
            <person name="Jubin C."/>
            <person name="Kawai H."/>
            <person name="Kimura K."/>
            <person name="Kloareg B."/>
            <person name="Kupper F.C."/>
            <person name="Lang D."/>
            <person name="Le Bail A."/>
            <person name="Leblanc C."/>
            <person name="Lerouge P."/>
            <person name="Lohr M."/>
            <person name="Lopez P.J."/>
            <person name="Martens C."/>
            <person name="Maumus F."/>
            <person name="Michel G."/>
            <person name="Miranda-Saavedra D."/>
            <person name="Morales J."/>
            <person name="Moreau H."/>
            <person name="Motomura T."/>
            <person name="Nagasato C."/>
            <person name="Napoli C.A."/>
            <person name="Nelson D.R."/>
            <person name="Nyvall-Collen P."/>
            <person name="Peters A.F."/>
            <person name="Pommier C."/>
            <person name="Potin P."/>
            <person name="Poulain J."/>
            <person name="Quesneville H."/>
            <person name="Read B."/>
            <person name="Rensing S.A."/>
            <person name="Ritter A."/>
            <person name="Rousvoal S."/>
            <person name="Samanta M."/>
            <person name="Samson G."/>
            <person name="Schroeder D.C."/>
            <person name="Segurens B."/>
            <person name="Strittmatter M."/>
            <person name="Tonon T."/>
            <person name="Tregear J.W."/>
            <person name="Valentin K."/>
            <person name="von Dassow P."/>
            <person name="Yamagishi T."/>
            <person name="Van de Peer Y."/>
            <person name="Wincker P."/>
        </authorList>
    </citation>
    <scope>NUCLEOTIDE SEQUENCE [LARGE SCALE GENOMIC DNA]</scope>
    <source>
        <strain evidence="3">Ec32 / CCAP1310/4</strain>
    </source>
</reference>
<keyword evidence="3" id="KW-1185">Reference proteome</keyword>
<dbReference type="EMBL" id="FN649741">
    <property type="protein sequence ID" value="CBN80302.1"/>
    <property type="molecule type" value="Genomic_DNA"/>
</dbReference>
<dbReference type="InterPro" id="IPR011010">
    <property type="entry name" value="DNA_brk_join_enz"/>
</dbReference>
<evidence type="ECO:0000313" key="3">
    <source>
        <dbReference type="Proteomes" id="UP000002630"/>
    </source>
</evidence>
<proteinExistence type="predicted"/>
<organism evidence="2 3">
    <name type="scientific">Ectocarpus siliculosus</name>
    <name type="common">Brown alga</name>
    <name type="synonym">Conferva siliculosa</name>
    <dbReference type="NCBI Taxonomy" id="2880"/>
    <lineage>
        <taxon>Eukaryota</taxon>
        <taxon>Sar</taxon>
        <taxon>Stramenopiles</taxon>
        <taxon>Ochrophyta</taxon>
        <taxon>PX clade</taxon>
        <taxon>Phaeophyceae</taxon>
        <taxon>Ectocarpales</taxon>
        <taxon>Ectocarpaceae</taxon>
        <taxon>Ectocarpus</taxon>
    </lineage>
</organism>
<name>D8LP31_ECTSI</name>
<sequence>MAPVSPAPKRIKVSSISKAKKQITTLQKPNFNANEVKRATKETTSFKCPVSPKKIFLEPTDGQVRQFYGARNFSGTPYDRLPQAEKLAWQESLRDNLTLIGFHVYSQLFPSLLENRIKLNKASHHYRDIDRATPEGRNQLEQRREALTRLQRVGSARSVFHGLPYGVDKSKSILQFMKMDFDDDDSRQRFFLQRDFATISGKRGETSSSSVYASCSSAIGLMWFATVILGRPTAFESVVLPLNVMERRVLEERWLCPPCHLDGAIRGWETDWRGVFRAINVPHRNIAYIMLERACQDKYIEGFHVGDAYGLFKATRSAPGDAERIATLFRTYTEKTKYGIECGPVVGSLDIIRQRPVDSVGRMDGSVLGSIHLTYGERAGVAAMAACNTPQGGPTLFDASVGAKLTEIMAHFDSQLWKTRKRLKMANTVSNNLDPAGLNKKVDGGRMLDPTDPKAVEMMYDMLKGVCFGVWHPLKSLIGEKLGASMEHPSAFLKISNQEAELLYEHAKNTGVLYSDVANLCVLLALSNCFQRSQVMREATVNEYALVPDGTHFRHTFKDRTWKTATASASSGALPVSHFEMSADQSMMIHFVACVGHRFCDVDMRDGNRRLFVNSNGEGWTPNDTRSRFKKIGAYWLGIENFSPHVCRTFWATHALNSGQVNSSNIDDFSSYLQVSSATLRSSYAAASANTAAHTIGNVVLGGVVNSACRVEIAENGDGPQGPKLRKIRLEFLADIRASLLKYSGDAKHMFQDLVRKRKVGQLGESEKWFRKENTFWKDEHERVFLRFVGGV</sequence>
<accession>D8LP31</accession>
<evidence type="ECO:0000256" key="1">
    <source>
        <dbReference type="ARBA" id="ARBA00023172"/>
    </source>
</evidence>
<gene>
    <name evidence="2" type="ORF">Esi_0052_0297</name>
</gene>
<dbReference type="Proteomes" id="UP000002630">
    <property type="component" value="Linkage Group LG16"/>
</dbReference>
<dbReference type="Gene3D" id="1.10.443.10">
    <property type="entry name" value="Intergrase catalytic core"/>
    <property type="match status" value="1"/>
</dbReference>
<dbReference type="OrthoDB" id="10295700at2759"/>
<keyword evidence="1" id="KW-0233">DNA recombination</keyword>
<dbReference type="InParanoid" id="D8LP31"/>
<evidence type="ECO:0000313" key="2">
    <source>
        <dbReference type="EMBL" id="CBN80302.1"/>
    </source>
</evidence>
<dbReference type="InterPro" id="IPR013762">
    <property type="entry name" value="Integrase-like_cat_sf"/>
</dbReference>
<dbReference type="GO" id="GO:0006310">
    <property type="term" value="P:DNA recombination"/>
    <property type="evidence" value="ECO:0007669"/>
    <property type="project" value="UniProtKB-KW"/>
</dbReference>
<dbReference type="GO" id="GO:0003677">
    <property type="term" value="F:DNA binding"/>
    <property type="evidence" value="ECO:0007669"/>
    <property type="project" value="InterPro"/>
</dbReference>